<sequence length="201" mass="21763">MRLAIAFAVLSAICPVVWATSEAPEGYGLDIPEWEVEITPGGDRVILNGTIEEVHEELLKLNPKWDEEFLADLPVEDDESSTLVKRTDFYGAKVVCGKWSSARSKPISNGIKYLRGLSGHPRAGPGPGKCARVSCSYQSGIWWCNDSKKSKTLNSFGSIADGASYVLGHCTNSGAGIEFPTVNGQVFHKTDWNVIVRGASC</sequence>
<feature type="chain" id="PRO_5012144567" description="Ecp2 effector protein domain-containing protein" evidence="1">
    <location>
        <begin position="20"/>
        <end position="201"/>
    </location>
</feature>
<dbReference type="Proteomes" id="UP000191672">
    <property type="component" value="Unassembled WGS sequence"/>
</dbReference>
<reference evidence="3" key="1">
    <citation type="journal article" date="2017" name="Nat. Microbiol.">
        <title>Global analysis of biosynthetic gene clusters reveals vast potential of secondary metabolite production in Penicillium species.</title>
        <authorList>
            <person name="Nielsen J.C."/>
            <person name="Grijseels S."/>
            <person name="Prigent S."/>
            <person name="Ji B."/>
            <person name="Dainat J."/>
            <person name="Nielsen K.F."/>
            <person name="Frisvad J.C."/>
            <person name="Workman M."/>
            <person name="Nielsen J."/>
        </authorList>
    </citation>
    <scope>NUCLEOTIDE SEQUENCE [LARGE SCALE GENOMIC DNA]</scope>
    <source>
        <strain evidence="3">IBT 31811</strain>
    </source>
</reference>
<evidence type="ECO:0008006" key="4">
    <source>
        <dbReference type="Google" id="ProtNLM"/>
    </source>
</evidence>
<evidence type="ECO:0000256" key="1">
    <source>
        <dbReference type="SAM" id="SignalP"/>
    </source>
</evidence>
<feature type="signal peptide" evidence="1">
    <location>
        <begin position="1"/>
        <end position="19"/>
    </location>
</feature>
<accession>A0A1V6Q7M1</accession>
<protein>
    <recommendedName>
        <fullName evidence="4">Ecp2 effector protein domain-containing protein</fullName>
    </recommendedName>
</protein>
<name>A0A1V6Q7M1_9EURO</name>
<dbReference type="PANTHER" id="PTHR35605:SF1">
    <property type="entry name" value="ECP2 EFFECTOR PROTEIN DOMAIN-CONTAINING PROTEIN-RELATED"/>
    <property type="match status" value="1"/>
</dbReference>
<proteinExistence type="predicted"/>
<evidence type="ECO:0000313" key="3">
    <source>
        <dbReference type="Proteomes" id="UP000191672"/>
    </source>
</evidence>
<dbReference type="PANTHER" id="PTHR35605">
    <property type="entry name" value="ECP2 EFFECTOR PROTEIN DOMAIN-CONTAINING PROTEIN-RELATED"/>
    <property type="match status" value="1"/>
</dbReference>
<keyword evidence="1" id="KW-0732">Signal</keyword>
<comment type="caution">
    <text evidence="2">The sequence shown here is derived from an EMBL/GenBank/DDBJ whole genome shotgun (WGS) entry which is preliminary data.</text>
</comment>
<dbReference type="EMBL" id="MDYN01000010">
    <property type="protein sequence ID" value="OQD85220.1"/>
    <property type="molecule type" value="Genomic_DNA"/>
</dbReference>
<evidence type="ECO:0000313" key="2">
    <source>
        <dbReference type="EMBL" id="OQD85220.1"/>
    </source>
</evidence>
<keyword evidence="3" id="KW-1185">Reference proteome</keyword>
<dbReference type="AlphaFoldDB" id="A0A1V6Q7M1"/>
<dbReference type="STRING" id="416450.A0A1V6Q7M1"/>
<gene>
    <name evidence="2" type="ORF">PENANT_c010G07555</name>
</gene>
<organism evidence="2 3">
    <name type="scientific">Penicillium antarcticum</name>
    <dbReference type="NCBI Taxonomy" id="416450"/>
    <lineage>
        <taxon>Eukaryota</taxon>
        <taxon>Fungi</taxon>
        <taxon>Dikarya</taxon>
        <taxon>Ascomycota</taxon>
        <taxon>Pezizomycotina</taxon>
        <taxon>Eurotiomycetes</taxon>
        <taxon>Eurotiomycetidae</taxon>
        <taxon>Eurotiales</taxon>
        <taxon>Aspergillaceae</taxon>
        <taxon>Penicillium</taxon>
    </lineage>
</organism>